<evidence type="ECO:0000313" key="3">
    <source>
        <dbReference type="EMBL" id="RVD85868.1"/>
    </source>
</evidence>
<feature type="compositionally biased region" description="Basic and acidic residues" evidence="1">
    <location>
        <begin position="414"/>
        <end position="437"/>
    </location>
</feature>
<feature type="domain" description="DUF6697" evidence="2">
    <location>
        <begin position="662"/>
        <end position="883"/>
    </location>
</feature>
<dbReference type="OrthoDB" id="5323538at2759"/>
<name>A0A437A428_ARTFL</name>
<feature type="compositionally biased region" description="Basic and acidic residues" evidence="1">
    <location>
        <begin position="220"/>
        <end position="232"/>
    </location>
</feature>
<dbReference type="GeneID" id="93586483"/>
<dbReference type="RefSeq" id="XP_067491412.1">
    <property type="nucleotide sequence ID" value="XM_067633222.1"/>
</dbReference>
<feature type="region of interest" description="Disordered" evidence="1">
    <location>
        <begin position="589"/>
        <end position="627"/>
    </location>
</feature>
<dbReference type="Pfam" id="PF20411">
    <property type="entry name" value="DUF6697"/>
    <property type="match status" value="1"/>
</dbReference>
<feature type="compositionally biased region" description="Basic and acidic residues" evidence="1">
    <location>
        <begin position="469"/>
        <end position="478"/>
    </location>
</feature>
<feature type="compositionally biased region" description="Polar residues" evidence="1">
    <location>
        <begin position="496"/>
        <end position="505"/>
    </location>
</feature>
<feature type="compositionally biased region" description="Basic and acidic residues" evidence="1">
    <location>
        <begin position="182"/>
        <end position="192"/>
    </location>
</feature>
<feature type="region of interest" description="Disordered" evidence="1">
    <location>
        <begin position="414"/>
        <end position="535"/>
    </location>
</feature>
<dbReference type="EMBL" id="SAEB01000006">
    <property type="protein sequence ID" value="RVD85868.1"/>
    <property type="molecule type" value="Genomic_DNA"/>
</dbReference>
<comment type="caution">
    <text evidence="3">The sequence shown here is derived from an EMBL/GenBank/DDBJ whole genome shotgun (WGS) entry which is preliminary data.</text>
</comment>
<keyword evidence="4" id="KW-1185">Reference proteome</keyword>
<gene>
    <name evidence="3" type="ORF">DFL_004172</name>
</gene>
<feature type="compositionally biased region" description="Basic and acidic residues" evidence="1">
    <location>
        <begin position="526"/>
        <end position="535"/>
    </location>
</feature>
<protein>
    <recommendedName>
        <fullName evidence="2">DUF6697 domain-containing protein</fullName>
    </recommendedName>
</protein>
<feature type="compositionally biased region" description="Polar residues" evidence="1">
    <location>
        <begin position="452"/>
        <end position="461"/>
    </location>
</feature>
<dbReference type="AlphaFoldDB" id="A0A437A428"/>
<evidence type="ECO:0000259" key="2">
    <source>
        <dbReference type="Pfam" id="PF20411"/>
    </source>
</evidence>
<evidence type="ECO:0000313" key="4">
    <source>
        <dbReference type="Proteomes" id="UP000283090"/>
    </source>
</evidence>
<feature type="compositionally biased region" description="Polar residues" evidence="1">
    <location>
        <begin position="152"/>
        <end position="165"/>
    </location>
</feature>
<dbReference type="Proteomes" id="UP000283090">
    <property type="component" value="Unassembled WGS sequence"/>
</dbReference>
<organism evidence="3 4">
    <name type="scientific">Arthrobotrys flagrans</name>
    <name type="common">Nematode-trapping fungus</name>
    <name type="synonym">Trichothecium flagrans</name>
    <dbReference type="NCBI Taxonomy" id="97331"/>
    <lineage>
        <taxon>Eukaryota</taxon>
        <taxon>Fungi</taxon>
        <taxon>Dikarya</taxon>
        <taxon>Ascomycota</taxon>
        <taxon>Pezizomycotina</taxon>
        <taxon>Orbiliomycetes</taxon>
        <taxon>Orbiliales</taxon>
        <taxon>Orbiliaceae</taxon>
        <taxon>Arthrobotrys</taxon>
    </lineage>
</organism>
<proteinExistence type="predicted"/>
<dbReference type="VEuPathDB" id="FungiDB:DFL_004172"/>
<feature type="region of interest" description="Disordered" evidence="1">
    <location>
        <begin position="1"/>
        <end position="240"/>
    </location>
</feature>
<accession>A0A437A428</accession>
<feature type="compositionally biased region" description="Polar residues" evidence="1">
    <location>
        <begin position="592"/>
        <end position="603"/>
    </location>
</feature>
<reference evidence="3 4" key="1">
    <citation type="submission" date="2019-01" db="EMBL/GenBank/DDBJ databases">
        <title>Intercellular communication is required for trap formation in the nematode-trapping fungus Duddingtonia flagrans.</title>
        <authorList>
            <person name="Youssar L."/>
            <person name="Wernet V."/>
            <person name="Hensel N."/>
            <person name="Hildebrandt H.-G."/>
            <person name="Fischer R."/>
        </authorList>
    </citation>
    <scope>NUCLEOTIDE SEQUENCE [LARGE SCALE GENOMIC DNA]</scope>
    <source>
        <strain evidence="3 4">CBS H-5679</strain>
    </source>
</reference>
<evidence type="ECO:0000256" key="1">
    <source>
        <dbReference type="SAM" id="MobiDB-lite"/>
    </source>
</evidence>
<sequence>MGSSWRPSDRDDPLTPASQQDFGSYGRHGPHIFRRLDIYPIQTPDHSRERSREPSSLPSPICTTSRVADCYRPGESLFKSTPPTSPSYPSHWSSHHDRNRKGASPPPFGSENGQIRSDGEDSDVATIIEAQHTPPGSSVKFGIPTRIDISPVKTQNILQTSQKGPETSRTKNSDSFSTSNTKETEKNPEHELSLPPKSPRPVPTEPAADRKPIPSYTNMHAKDRNRMQERKKFSNHGLKMAPTPIDLDSCGTYPNNVIVVRPRFPRPADRARPQGQKRLPSHDNDVDMKDAPPSDFLDISELLKDKPVVRKKVRDTGCQNGLSSHSLSYSAVKGGEGHGKPWEKDVETRNVRDHGTFTCMVSITPPKPTPDSLPSETVPTVATLSDLDIEILVSRIVGEIKDKLVDVKIEKPDVPAKKEKSLEEPRRERRRSDEPKSPGHQKATTPPRPAEQRSTGGSPQLTARKRLERRISKPRVESSDEDEDEGAFQRNRKRVSTTSATSKLQQTRKRSLSRSYDGQYGEEVEDNPKTRTPADLHFRKRKRVETPVIEGRCKVRPPSIAFSTTGSPCPFEHKAGYRSQETPLKFKEQISKGGSTPTPSTKPAETPKPQRPPACKSAPGAVVPRLGRSGPMPDTFWFQRYYNHLVSETDKPNILTKKRRAFSRKMLSHYLGGNARLTVSPISPSARISQIHRVNCIVAIKKEYVPTPTKPGQVIVVSSPHDFAKQLPLGVTSFPVFLERGTAEWEYMGTYQFDICKLFSSKEANHLQDKNLIDFWLSRMFEMRQPARQGRELVQRVNMNQINLGWKKGRSPPTKRTVPTLCDMSVKSLAPQLVPTHLKSRKEVRNLTVRQVEKYFQDGALKLNWNFLKPVNYDNVLYRKLSEAVWPVKNESADDSLWSNLRNSI</sequence>
<feature type="region of interest" description="Disordered" evidence="1">
    <location>
        <begin position="261"/>
        <end position="293"/>
    </location>
</feature>
<feature type="compositionally biased region" description="Basic and acidic residues" evidence="1">
    <location>
        <begin position="280"/>
        <end position="292"/>
    </location>
</feature>
<dbReference type="InterPro" id="IPR046520">
    <property type="entry name" value="DUF6697"/>
</dbReference>